<protein>
    <submittedName>
        <fullName evidence="2">Uncharacterized protein</fullName>
    </submittedName>
</protein>
<proteinExistence type="predicted"/>
<evidence type="ECO:0000256" key="1">
    <source>
        <dbReference type="SAM" id="MobiDB-lite"/>
    </source>
</evidence>
<gene>
    <name evidence="2" type="ORF">P154DRAFT_182558</name>
</gene>
<accession>A0A6A5X0K4</accession>
<sequence>MASLAASQLARYRALGGLLHVQQPSHPPAPLSEQPQNRQRQRQHSTPALPLWCCTKRLVCVFLYECLAVG</sequence>
<reference evidence="2" key="1">
    <citation type="journal article" date="2020" name="Stud. Mycol.">
        <title>101 Dothideomycetes genomes: a test case for predicting lifestyles and emergence of pathogens.</title>
        <authorList>
            <person name="Haridas S."/>
            <person name="Albert R."/>
            <person name="Binder M."/>
            <person name="Bloem J."/>
            <person name="Labutti K."/>
            <person name="Salamov A."/>
            <person name="Andreopoulos B."/>
            <person name="Baker S."/>
            <person name="Barry K."/>
            <person name="Bills G."/>
            <person name="Bluhm B."/>
            <person name="Cannon C."/>
            <person name="Castanera R."/>
            <person name="Culley D."/>
            <person name="Daum C."/>
            <person name="Ezra D."/>
            <person name="Gonzalez J."/>
            <person name="Henrissat B."/>
            <person name="Kuo A."/>
            <person name="Liang C."/>
            <person name="Lipzen A."/>
            <person name="Lutzoni F."/>
            <person name="Magnuson J."/>
            <person name="Mondo S."/>
            <person name="Nolan M."/>
            <person name="Ohm R."/>
            <person name="Pangilinan J."/>
            <person name="Park H.-J."/>
            <person name="Ramirez L."/>
            <person name="Alfaro M."/>
            <person name="Sun H."/>
            <person name="Tritt A."/>
            <person name="Yoshinaga Y."/>
            <person name="Zwiers L.-H."/>
            <person name="Turgeon B."/>
            <person name="Goodwin S."/>
            <person name="Spatafora J."/>
            <person name="Crous P."/>
            <person name="Grigoriev I."/>
        </authorList>
    </citation>
    <scope>NUCLEOTIDE SEQUENCE</scope>
    <source>
        <strain evidence="2">CBS 123094</strain>
    </source>
</reference>
<dbReference type="EMBL" id="ML977558">
    <property type="protein sequence ID" value="KAF2007098.1"/>
    <property type="molecule type" value="Genomic_DNA"/>
</dbReference>
<evidence type="ECO:0000313" key="3">
    <source>
        <dbReference type="Proteomes" id="UP000799779"/>
    </source>
</evidence>
<keyword evidence="3" id="KW-1185">Reference proteome</keyword>
<organism evidence="2 3">
    <name type="scientific">Amniculicola lignicola CBS 123094</name>
    <dbReference type="NCBI Taxonomy" id="1392246"/>
    <lineage>
        <taxon>Eukaryota</taxon>
        <taxon>Fungi</taxon>
        <taxon>Dikarya</taxon>
        <taxon>Ascomycota</taxon>
        <taxon>Pezizomycotina</taxon>
        <taxon>Dothideomycetes</taxon>
        <taxon>Pleosporomycetidae</taxon>
        <taxon>Pleosporales</taxon>
        <taxon>Amniculicolaceae</taxon>
        <taxon>Amniculicola</taxon>
    </lineage>
</organism>
<evidence type="ECO:0000313" key="2">
    <source>
        <dbReference type="EMBL" id="KAF2007098.1"/>
    </source>
</evidence>
<dbReference type="AlphaFoldDB" id="A0A6A5X0K4"/>
<name>A0A6A5X0K4_9PLEO</name>
<feature type="region of interest" description="Disordered" evidence="1">
    <location>
        <begin position="21"/>
        <end position="43"/>
    </location>
</feature>
<dbReference type="Proteomes" id="UP000799779">
    <property type="component" value="Unassembled WGS sequence"/>
</dbReference>